<sequence length="261" mass="29301">MVQCVVLAGNSETDRKVADLTSQNINNKALVPINGQPMIQYIISALKKSDLVDDMVIVGPKQELTGRLKGESQNFEIIEKHESGKVLDNLLKGIDFLKPQNNILVVTSDIPLLTPEAIDNFINQCDDKLDLLYPVIPKEANQKEFPQVERTYVNLSNGSFTGGNVFYINPAKVRPCYERVDRVIRNRKNPLLMATNFGISFLAQFLMGKLSLKQAEAKISQILQIQAKVIVSHYPELGIDIDKSSDMKLAEKIIDREKVYV</sequence>
<dbReference type="PANTHER" id="PTHR19136:SF81">
    <property type="entry name" value="MOLYBDENUM COFACTOR GUANYLYLTRANSFERASE"/>
    <property type="match status" value="1"/>
</dbReference>
<dbReference type="InParanoid" id="B2A3N0"/>
<dbReference type="RefSeq" id="WP_012446547.1">
    <property type="nucleotide sequence ID" value="NC_010718.1"/>
</dbReference>
<dbReference type="PANTHER" id="PTHR19136">
    <property type="entry name" value="MOLYBDENUM COFACTOR GUANYLYLTRANSFERASE"/>
    <property type="match status" value="1"/>
</dbReference>
<dbReference type="SUPFAM" id="SSF53448">
    <property type="entry name" value="Nucleotide-diphospho-sugar transferases"/>
    <property type="match status" value="1"/>
</dbReference>
<name>B2A3N0_NATTJ</name>
<proteinExistence type="predicted"/>
<dbReference type="Proteomes" id="UP000001683">
    <property type="component" value="Chromosome"/>
</dbReference>
<accession>B2A3N0</accession>
<evidence type="ECO:0000313" key="3">
    <source>
        <dbReference type="EMBL" id="ACB83656.1"/>
    </source>
</evidence>
<dbReference type="GO" id="GO:0016779">
    <property type="term" value="F:nucleotidyltransferase activity"/>
    <property type="evidence" value="ECO:0007669"/>
    <property type="project" value="UniProtKB-ARBA"/>
</dbReference>
<dbReference type="EMBL" id="CP001034">
    <property type="protein sequence ID" value="ACB83656.1"/>
    <property type="molecule type" value="Genomic_DNA"/>
</dbReference>
<dbReference type="InterPro" id="IPR029044">
    <property type="entry name" value="Nucleotide-diphossugar_trans"/>
</dbReference>
<reference evidence="3 4" key="2">
    <citation type="journal article" date="2011" name="J. Bacteriol.">
        <title>Complete genome sequence of the anaerobic, halophilic alkalithermophile Natranaerobius thermophilus JW/NM-WN-LF.</title>
        <authorList>
            <person name="Zhao B."/>
            <person name="Mesbah N.M."/>
            <person name="Dalin E."/>
            <person name="Goodwin L."/>
            <person name="Nolan M."/>
            <person name="Pitluck S."/>
            <person name="Chertkov O."/>
            <person name="Brettin T.S."/>
            <person name="Han J."/>
            <person name="Larimer F.W."/>
            <person name="Land M.L."/>
            <person name="Hauser L."/>
            <person name="Kyrpides N."/>
            <person name="Wiegel J."/>
        </authorList>
    </citation>
    <scope>NUCLEOTIDE SEQUENCE [LARGE SCALE GENOMIC DNA]</scope>
    <source>
        <strain evidence="4">ATCC BAA-1301 / DSM 18059 / JW/NM-WN-LF</strain>
    </source>
</reference>
<dbReference type="Gene3D" id="3.90.550.10">
    <property type="entry name" value="Spore Coat Polysaccharide Biosynthesis Protein SpsA, Chain A"/>
    <property type="match status" value="1"/>
</dbReference>
<keyword evidence="1" id="KW-0808">Transferase</keyword>
<evidence type="ECO:0000256" key="1">
    <source>
        <dbReference type="ARBA" id="ARBA00022679"/>
    </source>
</evidence>
<gene>
    <name evidence="3" type="ordered locus">Nther_0057</name>
</gene>
<feature type="domain" description="MobA-like NTP transferase" evidence="2">
    <location>
        <begin position="27"/>
        <end position="140"/>
    </location>
</feature>
<evidence type="ECO:0000313" key="4">
    <source>
        <dbReference type="Proteomes" id="UP000001683"/>
    </source>
</evidence>
<dbReference type="KEGG" id="nth:Nther_0057"/>
<organism evidence="3 4">
    <name type="scientific">Natranaerobius thermophilus (strain ATCC BAA-1301 / DSM 18059 / JW/NM-WN-LF)</name>
    <dbReference type="NCBI Taxonomy" id="457570"/>
    <lineage>
        <taxon>Bacteria</taxon>
        <taxon>Bacillati</taxon>
        <taxon>Bacillota</taxon>
        <taxon>Clostridia</taxon>
        <taxon>Natranaerobiales</taxon>
        <taxon>Natranaerobiaceae</taxon>
        <taxon>Natranaerobius</taxon>
    </lineage>
</organism>
<dbReference type="InterPro" id="IPR025877">
    <property type="entry name" value="MobA-like_NTP_Trfase"/>
</dbReference>
<dbReference type="eggNOG" id="COG0746">
    <property type="taxonomic scope" value="Bacteria"/>
</dbReference>
<dbReference type="AlphaFoldDB" id="B2A3N0"/>
<dbReference type="HOGENOM" id="CLU_071013_1_0_9"/>
<keyword evidence="4" id="KW-1185">Reference proteome</keyword>
<dbReference type="STRING" id="457570.Nther_0057"/>
<evidence type="ECO:0000259" key="2">
    <source>
        <dbReference type="Pfam" id="PF12804"/>
    </source>
</evidence>
<dbReference type="Pfam" id="PF12804">
    <property type="entry name" value="NTP_transf_3"/>
    <property type="match status" value="1"/>
</dbReference>
<protein>
    <recommendedName>
        <fullName evidence="2">MobA-like NTP transferase domain-containing protein</fullName>
    </recommendedName>
</protein>
<reference evidence="3 4" key="1">
    <citation type="submission" date="2008-04" db="EMBL/GenBank/DDBJ databases">
        <title>Complete sequence of chromosome of Natranaerobius thermophilus JW/NM-WN-LF.</title>
        <authorList>
            <consortium name="US DOE Joint Genome Institute"/>
            <person name="Copeland A."/>
            <person name="Lucas S."/>
            <person name="Lapidus A."/>
            <person name="Glavina del Rio T."/>
            <person name="Dalin E."/>
            <person name="Tice H."/>
            <person name="Bruce D."/>
            <person name="Goodwin L."/>
            <person name="Pitluck S."/>
            <person name="Chertkov O."/>
            <person name="Brettin T."/>
            <person name="Detter J.C."/>
            <person name="Han C."/>
            <person name="Kuske C.R."/>
            <person name="Schmutz J."/>
            <person name="Larimer F."/>
            <person name="Land M."/>
            <person name="Hauser L."/>
            <person name="Kyrpides N."/>
            <person name="Lykidis A."/>
            <person name="Mesbah N.M."/>
            <person name="Wiegel J."/>
        </authorList>
    </citation>
    <scope>NUCLEOTIDE SEQUENCE [LARGE SCALE GENOMIC DNA]</scope>
    <source>
        <strain evidence="4">ATCC BAA-1301 / DSM 18059 / JW/NM-WN-LF</strain>
    </source>
</reference>
<dbReference type="OrthoDB" id="159246at2"/>